<comment type="caution">
    <text evidence="2">The sequence shown here is derived from an EMBL/GenBank/DDBJ whole genome shotgun (WGS) entry which is preliminary data.</text>
</comment>
<accession>A0A834E5W3</accession>
<organism evidence="2 3">
    <name type="scientific">Phyllostomus discolor</name>
    <name type="common">pale spear-nosed bat</name>
    <dbReference type="NCBI Taxonomy" id="89673"/>
    <lineage>
        <taxon>Eukaryota</taxon>
        <taxon>Metazoa</taxon>
        <taxon>Chordata</taxon>
        <taxon>Craniata</taxon>
        <taxon>Vertebrata</taxon>
        <taxon>Euteleostomi</taxon>
        <taxon>Mammalia</taxon>
        <taxon>Eutheria</taxon>
        <taxon>Laurasiatheria</taxon>
        <taxon>Chiroptera</taxon>
        <taxon>Yangochiroptera</taxon>
        <taxon>Phyllostomidae</taxon>
        <taxon>Phyllostominae</taxon>
        <taxon>Phyllostomus</taxon>
    </lineage>
</organism>
<feature type="region of interest" description="Disordered" evidence="1">
    <location>
        <begin position="112"/>
        <end position="321"/>
    </location>
</feature>
<feature type="region of interest" description="Disordered" evidence="1">
    <location>
        <begin position="1"/>
        <end position="80"/>
    </location>
</feature>
<reference evidence="2 3" key="1">
    <citation type="journal article" date="2020" name="Nature">
        <title>Six reference-quality genomes reveal evolution of bat adaptations.</title>
        <authorList>
            <person name="Jebb D."/>
            <person name="Huang Z."/>
            <person name="Pippel M."/>
            <person name="Hughes G.M."/>
            <person name="Lavrichenko K."/>
            <person name="Devanna P."/>
            <person name="Winkler S."/>
            <person name="Jermiin L.S."/>
            <person name="Skirmuntt E.C."/>
            <person name="Katzourakis A."/>
            <person name="Burkitt-Gray L."/>
            <person name="Ray D.A."/>
            <person name="Sullivan K.A.M."/>
            <person name="Roscito J.G."/>
            <person name="Kirilenko B.M."/>
            <person name="Davalos L.M."/>
            <person name="Corthals A.P."/>
            <person name="Power M.L."/>
            <person name="Jones G."/>
            <person name="Ransome R.D."/>
            <person name="Dechmann D.K.N."/>
            <person name="Locatelli A.G."/>
            <person name="Puechmaille S.J."/>
            <person name="Fedrigo O."/>
            <person name="Jarvis E.D."/>
            <person name="Hiller M."/>
            <person name="Vernes S.C."/>
            <person name="Myers E.W."/>
            <person name="Teeling E.C."/>
        </authorList>
    </citation>
    <scope>NUCLEOTIDE SEQUENCE [LARGE SCALE GENOMIC DNA]</scope>
    <source>
        <strain evidence="2">Bat1K_MPI-CBG_1</strain>
    </source>
</reference>
<sequence length="321" mass="33652">MGPRGRPSSTVRLPAPTSHQDLPLGSQPAHPGGFRGELGVGDLRASCPRSRPTSAGTRESVGDPCRQWARPRWGPLRSWDGHVPVGRSRGAHAVSAPHHRPVRGLGSTLSVASGRFSNGSPAPFRRPASGPPAHVAPRWGRGQGVTAHAGQNHESEWRRGLWGGALPRCGLSPPQVPALPAGRPPAPRVPHQLLHPAGATRRGPARGHRAVPDPHGDDQGGPAELPGAHLRCARGRRADQGAARSRQEEGPQERAGEDARLQGGLRAAGSRTDLHVPRPLPREDAGRGGQRPGGAAGGAAEEAEQRPPARGRPWLVRPVTG</sequence>
<dbReference type="AlphaFoldDB" id="A0A834E5W3"/>
<proteinExistence type="predicted"/>
<dbReference type="GO" id="GO:0005840">
    <property type="term" value="C:ribosome"/>
    <property type="evidence" value="ECO:0007669"/>
    <property type="project" value="UniProtKB-KW"/>
</dbReference>
<protein>
    <submittedName>
        <fullName evidence="2">Mitochondrial ribosomal protein L23</fullName>
    </submittedName>
</protein>
<feature type="compositionally biased region" description="Pro residues" evidence="1">
    <location>
        <begin position="174"/>
        <end position="188"/>
    </location>
</feature>
<feature type="compositionally biased region" description="Gly residues" evidence="1">
    <location>
        <begin position="287"/>
        <end position="297"/>
    </location>
</feature>
<feature type="compositionally biased region" description="Basic and acidic residues" evidence="1">
    <location>
        <begin position="272"/>
        <end position="286"/>
    </location>
</feature>
<feature type="compositionally biased region" description="Basic and acidic residues" evidence="1">
    <location>
        <begin position="245"/>
        <end position="260"/>
    </location>
</feature>
<name>A0A834E5W3_9CHIR</name>
<evidence type="ECO:0000313" key="3">
    <source>
        <dbReference type="Proteomes" id="UP000664940"/>
    </source>
</evidence>
<keyword evidence="2" id="KW-0689">Ribosomal protein</keyword>
<evidence type="ECO:0000256" key="1">
    <source>
        <dbReference type="SAM" id="MobiDB-lite"/>
    </source>
</evidence>
<keyword evidence="2" id="KW-0687">Ribonucleoprotein</keyword>
<dbReference type="Proteomes" id="UP000664940">
    <property type="component" value="Unassembled WGS sequence"/>
</dbReference>
<evidence type="ECO:0000313" key="2">
    <source>
        <dbReference type="EMBL" id="KAF6104854.1"/>
    </source>
</evidence>
<gene>
    <name evidence="2" type="ORF">HJG60_013208</name>
</gene>
<dbReference type="EMBL" id="JABVXQ010000006">
    <property type="protein sequence ID" value="KAF6104854.1"/>
    <property type="molecule type" value="Genomic_DNA"/>
</dbReference>